<gene>
    <name evidence="2" type="ORF">AYL99_03135</name>
</gene>
<evidence type="ECO:0000256" key="1">
    <source>
        <dbReference type="SAM" id="MobiDB-lite"/>
    </source>
</evidence>
<reference evidence="2 3" key="1">
    <citation type="submission" date="2016-04" db="EMBL/GenBank/DDBJ databases">
        <title>Draft genome of Fonsecaea erecta CBS 125763.</title>
        <authorList>
            <person name="Weiss V.A."/>
            <person name="Vicente V.A."/>
            <person name="Raittz R.T."/>
            <person name="Moreno L.F."/>
            <person name="De Souza E.M."/>
            <person name="Pedrosa F.O."/>
            <person name="Steffens M.B."/>
            <person name="Faoro H."/>
            <person name="Tadra-Sfeir M.Z."/>
            <person name="Najafzadeh M.J."/>
            <person name="Felipe M.S."/>
            <person name="Teixeira M."/>
            <person name="Sun J."/>
            <person name="Xi L."/>
            <person name="Gomes R."/>
            <person name="De Azevedo C.M."/>
            <person name="Salgado C.G."/>
            <person name="Da Silva M.B."/>
            <person name="Nascimento M.F."/>
            <person name="Queiroz-Telles F."/>
            <person name="Attili D.S."/>
            <person name="Gorbushina A."/>
        </authorList>
    </citation>
    <scope>NUCLEOTIDE SEQUENCE [LARGE SCALE GENOMIC DNA]</scope>
    <source>
        <strain evidence="2 3">CBS 125763</strain>
    </source>
</reference>
<name>A0A178ZVT9_9EURO</name>
<dbReference type="EMBL" id="LVYI01000002">
    <property type="protein sequence ID" value="OAP63908.1"/>
    <property type="molecule type" value="Genomic_DNA"/>
</dbReference>
<accession>A0A178ZVT9</accession>
<dbReference type="OrthoDB" id="4158087at2759"/>
<dbReference type="PANTHER" id="PTHR37540">
    <property type="entry name" value="TRANSCRIPTION FACTOR (ACR-2), PUTATIVE-RELATED-RELATED"/>
    <property type="match status" value="1"/>
</dbReference>
<dbReference type="GeneID" id="30007305"/>
<dbReference type="Proteomes" id="UP000078343">
    <property type="component" value="Unassembled WGS sequence"/>
</dbReference>
<dbReference type="STRING" id="1367422.A0A178ZVT9"/>
<comment type="caution">
    <text evidence="2">The sequence shown here is derived from an EMBL/GenBank/DDBJ whole genome shotgun (WGS) entry which is preliminary data.</text>
</comment>
<feature type="region of interest" description="Disordered" evidence="1">
    <location>
        <begin position="32"/>
        <end position="61"/>
    </location>
</feature>
<proteinExistence type="predicted"/>
<sequence length="492" mass="54513">MPQRDSPAGLTFIITAGVSKKDDPQTRKLIRSHVMRGKNLGKSRRARPTDGPQTPLPWDAEVWDPSERGQVTTAPSSSIIPKKVGSEWSFTQLAAEIEPAAIADILTYSSLARQATVPLEQCIAFNNKERVLVGPMASDAAFLHATALGTHAYVELMRGRGDQNALQTMSPHFPKALQLLRERLDSTDEELKIANPTMMVVIALALYARMIGDYDMAKNHMEGLREIINCRGGIITIIPKTRLAMEIFRCDIGLAIETDSRPTFFSTRPSGEPFRPFPAQMSAPIPKATDMRTCFSYSEQFLSAINDDLAAVWRALKGLCLQLNRAARTKRKLPEEFLLESTASVMYRLLHMSFATGTLDAAIRLGLLAFSSQVCLQLPDFRVRRTSLSSAYQECLFALDMLEEQWPPLLLWLLIVGGVAVVDEAGGTWLKPWLKSTIERCGVDSWTSFQEMMDSLMWIGLVFDKPAKDVFYSAISPSDAPETGSSSSTSLD</sequence>
<organism evidence="2 3">
    <name type="scientific">Fonsecaea erecta</name>
    <dbReference type="NCBI Taxonomy" id="1367422"/>
    <lineage>
        <taxon>Eukaryota</taxon>
        <taxon>Fungi</taxon>
        <taxon>Dikarya</taxon>
        <taxon>Ascomycota</taxon>
        <taxon>Pezizomycotina</taxon>
        <taxon>Eurotiomycetes</taxon>
        <taxon>Chaetothyriomycetidae</taxon>
        <taxon>Chaetothyriales</taxon>
        <taxon>Herpotrichiellaceae</taxon>
        <taxon>Fonsecaea</taxon>
    </lineage>
</organism>
<keyword evidence="3" id="KW-1185">Reference proteome</keyword>
<evidence type="ECO:0000313" key="3">
    <source>
        <dbReference type="Proteomes" id="UP000078343"/>
    </source>
</evidence>
<dbReference type="PANTHER" id="PTHR37540:SF5">
    <property type="entry name" value="TRANSCRIPTION FACTOR DOMAIN-CONTAINING PROTEIN"/>
    <property type="match status" value="1"/>
</dbReference>
<feature type="compositionally biased region" description="Basic residues" evidence="1">
    <location>
        <begin position="32"/>
        <end position="46"/>
    </location>
</feature>
<protein>
    <recommendedName>
        <fullName evidence="4">Transcription factor domain-containing protein</fullName>
    </recommendedName>
</protein>
<evidence type="ECO:0000313" key="2">
    <source>
        <dbReference type="EMBL" id="OAP63908.1"/>
    </source>
</evidence>
<dbReference type="RefSeq" id="XP_018697275.1">
    <property type="nucleotide sequence ID" value="XM_018834651.1"/>
</dbReference>
<dbReference type="AlphaFoldDB" id="A0A178ZVT9"/>
<evidence type="ECO:0008006" key="4">
    <source>
        <dbReference type="Google" id="ProtNLM"/>
    </source>
</evidence>